<dbReference type="InterPro" id="IPR000719">
    <property type="entry name" value="Prot_kinase_dom"/>
</dbReference>
<dbReference type="SMART" id="SM00360">
    <property type="entry name" value="RRM"/>
    <property type="match status" value="3"/>
</dbReference>
<evidence type="ECO:0008006" key="9">
    <source>
        <dbReference type="Google" id="ProtNLM"/>
    </source>
</evidence>
<dbReference type="GO" id="GO:0005524">
    <property type="term" value="F:ATP binding"/>
    <property type="evidence" value="ECO:0007669"/>
    <property type="project" value="UniProtKB-UniRule"/>
</dbReference>
<keyword evidence="3" id="KW-0547">Nucleotide-binding</keyword>
<feature type="region of interest" description="Disordered" evidence="4">
    <location>
        <begin position="205"/>
        <end position="255"/>
    </location>
</feature>
<evidence type="ECO:0000256" key="3">
    <source>
        <dbReference type="PROSITE-ProRule" id="PRU10141"/>
    </source>
</evidence>
<dbReference type="SUPFAM" id="SSF56112">
    <property type="entry name" value="Protein kinase-like (PK-like)"/>
    <property type="match status" value="1"/>
</dbReference>
<dbReference type="Gene3D" id="3.30.930.10">
    <property type="entry name" value="Bira Bifunctional Protein, Domain 2"/>
    <property type="match status" value="1"/>
</dbReference>
<evidence type="ECO:0000256" key="2">
    <source>
        <dbReference type="PROSITE-ProRule" id="PRU00176"/>
    </source>
</evidence>
<dbReference type="FunFam" id="3.30.70.330:FF:000317">
    <property type="entry name" value="Rox8, isoform B"/>
    <property type="match status" value="1"/>
</dbReference>
<feature type="domain" description="Protein kinase" evidence="5">
    <location>
        <begin position="104"/>
        <end position="480"/>
    </location>
</feature>
<name>A0A6H5IYJ8_9HYME</name>
<evidence type="ECO:0000313" key="8">
    <source>
        <dbReference type="Proteomes" id="UP000479190"/>
    </source>
</evidence>
<dbReference type="OrthoDB" id="439808at2759"/>
<organism evidence="7 8">
    <name type="scientific">Trichogramma brassicae</name>
    <dbReference type="NCBI Taxonomy" id="86971"/>
    <lineage>
        <taxon>Eukaryota</taxon>
        <taxon>Metazoa</taxon>
        <taxon>Ecdysozoa</taxon>
        <taxon>Arthropoda</taxon>
        <taxon>Hexapoda</taxon>
        <taxon>Insecta</taxon>
        <taxon>Pterygota</taxon>
        <taxon>Neoptera</taxon>
        <taxon>Endopterygota</taxon>
        <taxon>Hymenoptera</taxon>
        <taxon>Apocrita</taxon>
        <taxon>Proctotrupomorpha</taxon>
        <taxon>Chalcidoidea</taxon>
        <taxon>Trichogrammatidae</taxon>
        <taxon>Trichogramma</taxon>
    </lineage>
</organism>
<gene>
    <name evidence="7" type="ORF">TBRA_LOCUS13944</name>
</gene>
<dbReference type="PROSITE" id="PS50011">
    <property type="entry name" value="PROTEIN_KINASE_DOM"/>
    <property type="match status" value="1"/>
</dbReference>
<dbReference type="CDD" id="cd12353">
    <property type="entry name" value="RRM2_TIA1_like"/>
    <property type="match status" value="1"/>
</dbReference>
<dbReference type="InterPro" id="IPR017441">
    <property type="entry name" value="Protein_kinase_ATP_BS"/>
</dbReference>
<evidence type="ECO:0000259" key="6">
    <source>
        <dbReference type="PROSITE" id="PS50102"/>
    </source>
</evidence>
<dbReference type="PANTHER" id="PTHR10352">
    <property type="entry name" value="EUKARYOTIC TRANSLATION INITIATION FACTOR 3 SUBUNIT G"/>
    <property type="match status" value="1"/>
</dbReference>
<feature type="compositionally biased region" description="Basic and acidic residues" evidence="4">
    <location>
        <begin position="233"/>
        <end position="255"/>
    </location>
</feature>
<feature type="region of interest" description="Disordered" evidence="4">
    <location>
        <begin position="732"/>
        <end position="772"/>
    </location>
</feature>
<dbReference type="Gene3D" id="3.30.200.20">
    <property type="entry name" value="Phosphorylase Kinase, domain 1"/>
    <property type="match status" value="1"/>
</dbReference>
<evidence type="ECO:0000256" key="1">
    <source>
        <dbReference type="ARBA" id="ARBA00022884"/>
    </source>
</evidence>
<feature type="compositionally biased region" description="Low complexity" evidence="4">
    <location>
        <begin position="732"/>
        <end position="756"/>
    </location>
</feature>
<feature type="binding site" evidence="3">
    <location>
        <position position="140"/>
    </location>
    <ligand>
        <name>ATP</name>
        <dbReference type="ChEBI" id="CHEBI:30616"/>
    </ligand>
</feature>
<accession>A0A6H5IYJ8</accession>
<dbReference type="Pfam" id="PF00076">
    <property type="entry name" value="RRM_1"/>
    <property type="match status" value="3"/>
</dbReference>
<feature type="domain" description="RRM" evidence="6">
    <location>
        <begin position="585"/>
        <end position="657"/>
    </location>
</feature>
<dbReference type="AlphaFoldDB" id="A0A6H5IYJ8"/>
<keyword evidence="1 2" id="KW-0694">RNA-binding</keyword>
<dbReference type="GO" id="GO:0003723">
    <property type="term" value="F:RNA binding"/>
    <property type="evidence" value="ECO:0007669"/>
    <property type="project" value="UniProtKB-UniRule"/>
</dbReference>
<reference evidence="7 8" key="1">
    <citation type="submission" date="2020-02" db="EMBL/GenBank/DDBJ databases">
        <authorList>
            <person name="Ferguson B K."/>
        </authorList>
    </citation>
    <scope>NUCLEOTIDE SEQUENCE [LARGE SCALE GENOMIC DNA]</scope>
</reference>
<feature type="domain" description="RRM" evidence="6">
    <location>
        <begin position="476"/>
        <end position="554"/>
    </location>
</feature>
<dbReference type="Pfam" id="PF00069">
    <property type="entry name" value="Pkinase"/>
    <property type="match status" value="1"/>
</dbReference>
<evidence type="ECO:0000313" key="7">
    <source>
        <dbReference type="EMBL" id="CAB0042319.1"/>
    </source>
</evidence>
<dbReference type="SUPFAM" id="SSF54928">
    <property type="entry name" value="RNA-binding domain, RBD"/>
    <property type="match status" value="3"/>
</dbReference>
<dbReference type="PROSITE" id="PS50102">
    <property type="entry name" value="RRM"/>
    <property type="match status" value="3"/>
</dbReference>
<feature type="compositionally biased region" description="Acidic residues" evidence="4">
    <location>
        <begin position="205"/>
        <end position="232"/>
    </location>
</feature>
<evidence type="ECO:0000259" key="5">
    <source>
        <dbReference type="PROSITE" id="PS50011"/>
    </source>
</evidence>
<dbReference type="InterPro" id="IPR035979">
    <property type="entry name" value="RBD_domain_sf"/>
</dbReference>
<dbReference type="FunFam" id="3.30.70.330:FF:000087">
    <property type="entry name" value="Nucleolysin TIAR isoform 1"/>
    <property type="match status" value="1"/>
</dbReference>
<dbReference type="CDD" id="cd12352">
    <property type="entry name" value="RRM1_TIA1_like"/>
    <property type="match status" value="1"/>
</dbReference>
<protein>
    <recommendedName>
        <fullName evidence="9">Protein kinase domain-containing protein</fullName>
    </recommendedName>
</protein>
<dbReference type="SMART" id="SM00220">
    <property type="entry name" value="S_TKc"/>
    <property type="match status" value="1"/>
</dbReference>
<proteinExistence type="predicted"/>
<dbReference type="InterPro" id="IPR012677">
    <property type="entry name" value="Nucleotide-bd_a/b_plait_sf"/>
</dbReference>
<dbReference type="PROSITE" id="PS00107">
    <property type="entry name" value="PROTEIN_KINASE_ATP"/>
    <property type="match status" value="1"/>
</dbReference>
<dbReference type="EMBL" id="CADCXV010001183">
    <property type="protein sequence ID" value="CAB0042319.1"/>
    <property type="molecule type" value="Genomic_DNA"/>
</dbReference>
<dbReference type="Gene3D" id="3.30.70.330">
    <property type="match status" value="3"/>
</dbReference>
<keyword evidence="8" id="KW-1185">Reference proteome</keyword>
<dbReference type="GO" id="GO:0004672">
    <property type="term" value="F:protein kinase activity"/>
    <property type="evidence" value="ECO:0007669"/>
    <property type="project" value="InterPro"/>
</dbReference>
<dbReference type="InterPro" id="IPR045864">
    <property type="entry name" value="aa-tRNA-synth_II/BPL/LPL"/>
</dbReference>
<feature type="region of interest" description="Disordered" evidence="4">
    <location>
        <begin position="545"/>
        <end position="577"/>
    </location>
</feature>
<sequence>MAKSNGCYKVKKLTELQCKSEQLDEFDALSRSLDDFLRKALAVEKERWSATQLLKHEFIEDYVIEESLQQIVALSRSIAIDHNRSLPIIETGIFNKTSRLKEEFCNFTFLGKGGFGSVLKAQNKLDGRYYAIKIIRLPKKEGPMNKKIIREVKLLSRLNHDNVVRYYTSWIEESIVDPKDKTSLGLPWIIMQNDEDEFYDEDAVDGEEYDDEDDDDDDEDDDDEDDDDEDGDINSKDGAGESLSETERKHVSKHPEETLEAAFDKISAAPNPSADVELICMVLEIFDQIPAMRDCDVIVRVNHTSLLDAVLTHCGVEEQMLEDAKNALDVIPSDKYWLRVIKARLGIELRHHRRYSSIRATTTGSKELDCSIREQIILSKMSEESNPRTLYVGNLDATVSEDLLCTLFSQIGMVKGCKIIREAGNDPYAFVEFNDHQCAATALAAMNKRMFLQKEMKVNWATSPGNQPKLDTSNHHHIFVGDLSPEIETATLREAFMPFGEISNCRIVRDPQTLKSKGYAFVSFVKKSDAEAAISSMNGQWLGSRSIRTNWSTRKPPPPRTDRPRNTNSKPNYEEVYNQSSPTNCTVYCGGFTTGISDELITATFSPFGAIHDIRVFKDKGYAFIKFTTKEAATHAIEKTHNTEINGCIVKCFWGKENGDPNSIGPNANVPSQPATAGAGQYPYGYGQQMSYWYPQAAGFPQMQGQYMPQYYNQYYSQQQAQYMGSMRMPTPAAGTWQPGQTGTAPPTPAASLPPGQQLPITYSMPPQYPSQ</sequence>
<dbReference type="FunFam" id="3.30.70.330:FF:000419">
    <property type="entry name" value="CLUMA_CG006354, isoform A"/>
    <property type="match status" value="1"/>
</dbReference>
<evidence type="ECO:0000256" key="4">
    <source>
        <dbReference type="SAM" id="MobiDB-lite"/>
    </source>
</evidence>
<dbReference type="Proteomes" id="UP000479190">
    <property type="component" value="Unassembled WGS sequence"/>
</dbReference>
<dbReference type="InterPro" id="IPR000504">
    <property type="entry name" value="RRM_dom"/>
</dbReference>
<keyword evidence="3" id="KW-0067">ATP-binding</keyword>
<dbReference type="InterPro" id="IPR011009">
    <property type="entry name" value="Kinase-like_dom_sf"/>
</dbReference>
<dbReference type="CDD" id="cd12354">
    <property type="entry name" value="RRM3_TIA1_like"/>
    <property type="match status" value="1"/>
</dbReference>
<feature type="domain" description="RRM" evidence="6">
    <location>
        <begin position="388"/>
        <end position="463"/>
    </location>
</feature>